<organism evidence="2">
    <name type="scientific">Arion vulgaris</name>
    <dbReference type="NCBI Taxonomy" id="1028688"/>
    <lineage>
        <taxon>Eukaryota</taxon>
        <taxon>Metazoa</taxon>
        <taxon>Spiralia</taxon>
        <taxon>Lophotrochozoa</taxon>
        <taxon>Mollusca</taxon>
        <taxon>Gastropoda</taxon>
        <taxon>Heterobranchia</taxon>
        <taxon>Euthyneura</taxon>
        <taxon>Panpulmonata</taxon>
        <taxon>Eupulmonata</taxon>
        <taxon>Stylommatophora</taxon>
        <taxon>Helicina</taxon>
        <taxon>Arionoidea</taxon>
        <taxon>Arionidae</taxon>
        <taxon>Arion</taxon>
    </lineage>
</organism>
<protein>
    <submittedName>
        <fullName evidence="2">Uncharacterized protein</fullName>
    </submittedName>
</protein>
<feature type="compositionally biased region" description="Polar residues" evidence="1">
    <location>
        <begin position="1"/>
        <end position="13"/>
    </location>
</feature>
<feature type="non-terminal residue" evidence="2">
    <location>
        <position position="1"/>
    </location>
</feature>
<feature type="region of interest" description="Disordered" evidence="1">
    <location>
        <begin position="1"/>
        <end position="123"/>
    </location>
</feature>
<proteinExistence type="predicted"/>
<evidence type="ECO:0000313" key="2">
    <source>
        <dbReference type="EMBL" id="CEK56761.1"/>
    </source>
</evidence>
<feature type="compositionally biased region" description="Basic and acidic residues" evidence="1">
    <location>
        <begin position="107"/>
        <end position="123"/>
    </location>
</feature>
<feature type="compositionally biased region" description="Low complexity" evidence="1">
    <location>
        <begin position="87"/>
        <end position="105"/>
    </location>
</feature>
<evidence type="ECO:0000256" key="1">
    <source>
        <dbReference type="SAM" id="MobiDB-lite"/>
    </source>
</evidence>
<feature type="compositionally biased region" description="Low complexity" evidence="1">
    <location>
        <begin position="66"/>
        <end position="80"/>
    </location>
</feature>
<dbReference type="EMBL" id="HACG01009896">
    <property type="protein sequence ID" value="CEK56761.1"/>
    <property type="molecule type" value="Transcribed_RNA"/>
</dbReference>
<gene>
    <name evidence="2" type="primary">ORF28447</name>
</gene>
<sequence length="123" mass="13082">KVQSFNGMQNQGGFETPAAPVGAFVPNPNAGGFNNSRGSYNNQRGGGYRQNYNNAGGMRGNFQGNPAAPAPAGAGAPPGIQTGGQPTGFNNSRGGYGNRPNYNGRFSYDRRNTHDEQQWQQRD</sequence>
<dbReference type="AlphaFoldDB" id="A0A0B6YLU7"/>
<reference evidence="2" key="1">
    <citation type="submission" date="2014-12" db="EMBL/GenBank/DDBJ databases">
        <title>Insight into the proteome of Arion vulgaris.</title>
        <authorList>
            <person name="Aradska J."/>
            <person name="Bulat T."/>
            <person name="Smidak R."/>
            <person name="Sarate P."/>
            <person name="Gangsoo J."/>
            <person name="Sialana F."/>
            <person name="Bilban M."/>
            <person name="Lubec G."/>
        </authorList>
    </citation>
    <scope>NUCLEOTIDE SEQUENCE</scope>
    <source>
        <tissue evidence="2">Skin</tissue>
    </source>
</reference>
<feature type="non-terminal residue" evidence="2">
    <location>
        <position position="123"/>
    </location>
</feature>
<name>A0A0B6YLU7_9EUPU</name>
<accession>A0A0B6YLU7</accession>
<feature type="compositionally biased region" description="Polar residues" evidence="1">
    <location>
        <begin position="32"/>
        <end position="43"/>
    </location>
</feature>